<comment type="caution">
    <text evidence="1">The sequence shown here is derived from an EMBL/GenBank/DDBJ whole genome shotgun (WGS) entry which is preliminary data.</text>
</comment>
<dbReference type="Pfam" id="PF00892">
    <property type="entry name" value="EamA"/>
    <property type="match status" value="2"/>
</dbReference>
<proteinExistence type="predicted"/>
<dbReference type="PANTHER" id="PTHR22911">
    <property type="entry name" value="ACYL-MALONYL CONDENSING ENZYME-RELATED"/>
    <property type="match status" value="1"/>
</dbReference>
<accession>A0A0Q0A7E7</accession>
<dbReference type="PANTHER" id="PTHR22911:SF103">
    <property type="entry name" value="BLR2811 PROTEIN"/>
    <property type="match status" value="1"/>
</dbReference>
<evidence type="ECO:0000313" key="1">
    <source>
        <dbReference type="EMBL" id="KPY57750.1"/>
    </source>
</evidence>
<dbReference type="PATRIC" id="fig|264459.3.peg.3704"/>
<gene>
    <name evidence="1" type="ORF">ALO94_02183</name>
</gene>
<dbReference type="GO" id="GO:0016020">
    <property type="term" value="C:membrane"/>
    <property type="evidence" value="ECO:0007669"/>
    <property type="project" value="InterPro"/>
</dbReference>
<dbReference type="InterPro" id="IPR000620">
    <property type="entry name" value="EamA_dom"/>
</dbReference>
<evidence type="ECO:0000313" key="2">
    <source>
        <dbReference type="Proteomes" id="UP000050384"/>
    </source>
</evidence>
<dbReference type="Proteomes" id="UP000050384">
    <property type="component" value="Unassembled WGS sequence"/>
</dbReference>
<protein>
    <submittedName>
        <fullName evidence="1">Membrane protein</fullName>
    </submittedName>
</protein>
<dbReference type="AlphaFoldDB" id="A0A0Q0A7E7"/>
<sequence>MLTFATQDGITKVLVKDLPVAQMIMVRYWVFVIFAVGYAACHGSLRASVRSAKPGLQITRALLGVTDVVLFAFGLRFLGLAQMHALYAVFPLMTLGLAGMILGEFIGLRRWIAAAVGFAGTLVILRPGTGVFELAALIPLVSALGFALFNILTRSISQHDSFATNMLYMAVVGAIAITFPGLPGWVDPTWNQWCLIGILSITGVVAQLLLIQSLRYATAGSLQPFNYTLLVFATCIGVFVFGEIQDAWTLVGASLVIIGGLYAIKA</sequence>
<reference evidence="1 2" key="1">
    <citation type="submission" date="2015-09" db="EMBL/GenBank/DDBJ databases">
        <title>Genome announcement of multiple Pseudomonas syringae strains.</title>
        <authorList>
            <person name="Thakur S."/>
            <person name="Wang P.W."/>
            <person name="Gong Y."/>
            <person name="Weir B.S."/>
            <person name="Guttman D.S."/>
        </authorList>
    </citation>
    <scope>NUCLEOTIDE SEQUENCE [LARGE SCALE GENOMIC DNA]</scope>
    <source>
        <strain evidence="1 2">ICMP16929</strain>
    </source>
</reference>
<name>A0A0Q0A7E7_PSESX</name>
<dbReference type="EMBL" id="LJRI01001560">
    <property type="protein sequence ID" value="KPY57750.1"/>
    <property type="molecule type" value="Genomic_DNA"/>
</dbReference>
<dbReference type="InterPro" id="IPR037185">
    <property type="entry name" value="EmrE-like"/>
</dbReference>
<dbReference type="SUPFAM" id="SSF103481">
    <property type="entry name" value="Multidrug resistance efflux transporter EmrE"/>
    <property type="match status" value="2"/>
</dbReference>
<organism evidence="1 2">
    <name type="scientific">Pseudomonas syringae pv. spinaceae</name>
    <dbReference type="NCBI Taxonomy" id="264459"/>
    <lineage>
        <taxon>Bacteria</taxon>
        <taxon>Pseudomonadati</taxon>
        <taxon>Pseudomonadota</taxon>
        <taxon>Gammaproteobacteria</taxon>
        <taxon>Pseudomonadales</taxon>
        <taxon>Pseudomonadaceae</taxon>
        <taxon>Pseudomonas</taxon>
        <taxon>Pseudomonas syringae</taxon>
    </lineage>
</organism>